<protein>
    <submittedName>
        <fullName evidence="7">Nramp family divalent metal transporter</fullName>
    </submittedName>
</protein>
<dbReference type="Proteomes" id="UP000763505">
    <property type="component" value="Unassembled WGS sequence"/>
</dbReference>
<dbReference type="InterPro" id="IPR001046">
    <property type="entry name" value="NRAMP_fam"/>
</dbReference>
<feature type="transmembrane region" description="Helical" evidence="6">
    <location>
        <begin position="343"/>
        <end position="365"/>
    </location>
</feature>
<feature type="transmembrane region" description="Helical" evidence="6">
    <location>
        <begin position="12"/>
        <end position="31"/>
    </location>
</feature>
<keyword evidence="3 6" id="KW-0812">Transmembrane</keyword>
<keyword evidence="4 6" id="KW-1133">Transmembrane helix</keyword>
<proteinExistence type="predicted"/>
<dbReference type="InterPro" id="IPR038377">
    <property type="entry name" value="Na/Glc_symporter_sf"/>
</dbReference>
<feature type="transmembrane region" description="Helical" evidence="6">
    <location>
        <begin position="189"/>
        <end position="210"/>
    </location>
</feature>
<feature type="transmembrane region" description="Helical" evidence="6">
    <location>
        <begin position="126"/>
        <end position="144"/>
    </location>
</feature>
<dbReference type="GO" id="GO:0005384">
    <property type="term" value="F:manganese ion transmembrane transporter activity"/>
    <property type="evidence" value="ECO:0007669"/>
    <property type="project" value="TreeGrafter"/>
</dbReference>
<evidence type="ECO:0000256" key="6">
    <source>
        <dbReference type="SAM" id="Phobius"/>
    </source>
</evidence>
<gene>
    <name evidence="7" type="ORF">K8V35_09430</name>
</gene>
<evidence type="ECO:0000256" key="2">
    <source>
        <dbReference type="ARBA" id="ARBA00022448"/>
    </source>
</evidence>
<comment type="subcellular location">
    <subcellularLocation>
        <location evidence="1">Membrane</location>
        <topology evidence="1">Multi-pass membrane protein</topology>
    </subcellularLocation>
</comment>
<dbReference type="GO" id="GO:0005886">
    <property type="term" value="C:plasma membrane"/>
    <property type="evidence" value="ECO:0007669"/>
    <property type="project" value="TreeGrafter"/>
</dbReference>
<sequence length="408" mass="43374">MIINRILDVIKALGPGMIITASFIGPGTVTAMTRAGAGFGYSLLWALLFSIIATIVLQEMIIRLAMVTRRGLGEAIYDLFDNKIGRFLTVWISMIAVAVGCAAYMSGDLLGTSLGLGHLLDIPTNILAPIVGIIIFFIGIQGSYKLIEKIIIGLMVVMGLTFITTMFMVQPDWGEVFSGMFMPSIPTGSIIMVIALIGTTVVPYNFFLHATTVHERFNGLEDLKLARWDTIVSITIGGIISAAILISAGTLMLGQDINNVIDLAGPLVPILGETWAPIFISVGLFAAGFSSALASPMGAAATVSSFFKWEGGIKNTKFKVIFGIVILIGVVTSAIGFEPLEVILIAQALNGIILPIIAILIFVIINKKGLLGKHKNGPLMNVIGFLVVAVVSFLGTYSMIDAVSSFMA</sequence>
<dbReference type="PANTHER" id="PTHR11706">
    <property type="entry name" value="SOLUTE CARRIER PROTEIN FAMILY 11 MEMBER"/>
    <property type="match status" value="1"/>
</dbReference>
<dbReference type="Gene3D" id="1.20.1730.10">
    <property type="entry name" value="Sodium/glucose cotransporter"/>
    <property type="match status" value="1"/>
</dbReference>
<evidence type="ECO:0000256" key="5">
    <source>
        <dbReference type="ARBA" id="ARBA00023136"/>
    </source>
</evidence>
<dbReference type="Pfam" id="PF01566">
    <property type="entry name" value="Nramp"/>
    <property type="match status" value="1"/>
</dbReference>
<evidence type="ECO:0000313" key="7">
    <source>
        <dbReference type="EMBL" id="HJE20561.1"/>
    </source>
</evidence>
<reference evidence="7" key="2">
    <citation type="submission" date="2021-09" db="EMBL/GenBank/DDBJ databases">
        <authorList>
            <person name="Gilroy R."/>
        </authorList>
    </citation>
    <scope>NUCLEOTIDE SEQUENCE</scope>
    <source>
        <strain evidence="7">6019</strain>
    </source>
</reference>
<feature type="transmembrane region" description="Helical" evidence="6">
    <location>
        <begin position="151"/>
        <end position="169"/>
    </location>
</feature>
<accession>A0A921JCK2</accession>
<feature type="transmembrane region" description="Helical" evidence="6">
    <location>
        <begin position="377"/>
        <end position="400"/>
    </location>
</feature>
<dbReference type="PRINTS" id="PR00447">
    <property type="entry name" value="NATRESASSCMP"/>
</dbReference>
<feature type="transmembrane region" description="Helical" evidence="6">
    <location>
        <begin position="318"/>
        <end position="337"/>
    </location>
</feature>
<dbReference type="GO" id="GO:0034755">
    <property type="term" value="P:iron ion transmembrane transport"/>
    <property type="evidence" value="ECO:0007669"/>
    <property type="project" value="TreeGrafter"/>
</dbReference>
<evidence type="ECO:0000313" key="8">
    <source>
        <dbReference type="Proteomes" id="UP000763505"/>
    </source>
</evidence>
<dbReference type="GO" id="GO:0015086">
    <property type="term" value="F:cadmium ion transmembrane transporter activity"/>
    <property type="evidence" value="ECO:0007669"/>
    <property type="project" value="TreeGrafter"/>
</dbReference>
<dbReference type="EMBL" id="DYYI01000105">
    <property type="protein sequence ID" value="HJE20561.1"/>
    <property type="molecule type" value="Genomic_DNA"/>
</dbReference>
<name>A0A921JCK2_9STAP</name>
<keyword evidence="2" id="KW-0813">Transport</keyword>
<feature type="transmembrane region" description="Helical" evidence="6">
    <location>
        <begin position="274"/>
        <end position="297"/>
    </location>
</feature>
<feature type="transmembrane region" description="Helical" evidence="6">
    <location>
        <begin position="43"/>
        <end position="66"/>
    </location>
</feature>
<dbReference type="PANTHER" id="PTHR11706:SF33">
    <property type="entry name" value="NATURAL RESISTANCE-ASSOCIATED MACROPHAGE PROTEIN 2"/>
    <property type="match status" value="1"/>
</dbReference>
<evidence type="ECO:0000256" key="1">
    <source>
        <dbReference type="ARBA" id="ARBA00004141"/>
    </source>
</evidence>
<feature type="transmembrane region" description="Helical" evidence="6">
    <location>
        <begin position="87"/>
        <end position="106"/>
    </location>
</feature>
<organism evidence="7 8">
    <name type="scientific">Aliicoccus persicus</name>
    <dbReference type="NCBI Taxonomy" id="930138"/>
    <lineage>
        <taxon>Bacteria</taxon>
        <taxon>Bacillati</taxon>
        <taxon>Bacillota</taxon>
        <taxon>Bacilli</taxon>
        <taxon>Bacillales</taxon>
        <taxon>Staphylococcaceae</taxon>
        <taxon>Aliicoccus</taxon>
    </lineage>
</organism>
<reference evidence="7" key="1">
    <citation type="journal article" date="2021" name="PeerJ">
        <title>Extensive microbial diversity within the chicken gut microbiome revealed by metagenomics and culture.</title>
        <authorList>
            <person name="Gilroy R."/>
            <person name="Ravi A."/>
            <person name="Getino M."/>
            <person name="Pursley I."/>
            <person name="Horton D.L."/>
            <person name="Alikhan N.F."/>
            <person name="Baker D."/>
            <person name="Gharbi K."/>
            <person name="Hall N."/>
            <person name="Watson M."/>
            <person name="Adriaenssens E.M."/>
            <person name="Foster-Nyarko E."/>
            <person name="Jarju S."/>
            <person name="Secka A."/>
            <person name="Antonio M."/>
            <person name="Oren A."/>
            <person name="Chaudhuri R.R."/>
            <person name="La Ragione R."/>
            <person name="Hildebrand F."/>
            <person name="Pallen M.J."/>
        </authorList>
    </citation>
    <scope>NUCLEOTIDE SEQUENCE</scope>
    <source>
        <strain evidence="7">6019</strain>
    </source>
</reference>
<evidence type="ECO:0000256" key="4">
    <source>
        <dbReference type="ARBA" id="ARBA00022989"/>
    </source>
</evidence>
<feature type="transmembrane region" description="Helical" evidence="6">
    <location>
        <begin position="231"/>
        <end position="254"/>
    </location>
</feature>
<dbReference type="NCBIfam" id="NF037982">
    <property type="entry name" value="Nramp_1"/>
    <property type="match status" value="1"/>
</dbReference>
<keyword evidence="5 6" id="KW-0472">Membrane</keyword>
<comment type="caution">
    <text evidence="7">The sequence shown here is derived from an EMBL/GenBank/DDBJ whole genome shotgun (WGS) entry which is preliminary data.</text>
</comment>
<dbReference type="AlphaFoldDB" id="A0A921JCK2"/>
<evidence type="ECO:0000256" key="3">
    <source>
        <dbReference type="ARBA" id="ARBA00022692"/>
    </source>
</evidence>